<dbReference type="Pfam" id="PF13432">
    <property type="entry name" value="TPR_16"/>
    <property type="match status" value="1"/>
</dbReference>
<sequence>MLLRSSSAPASQTLFPESPHRDFNANISNKNHRLSNTHENCSAKISFSHGGQHLRSFSCNSSPEFSPKGISIGRKTFRRARSDSNLDGLAFSTSFDLEEVYRSRILRTASVHNRQKQMLHTEPSFSIYNTDDKFEEEIEIKNEEKLERSATIGGSIEAEFSFAGNDMLMIKEDEEAEEEDEEESAKNRFKDLKIVIRDESNEVGGKGVEFKQSNSDLEEYYNELVREDPSNPLVLRNYAQFLESKRDFSGAEDYYFRATLADPKDGEIMSRYAKLVWDLHHDRARASTYFEMAARAAPGDSHVLAAYASFLWETDENEEEEDHIFNTQVDENVVVPVNSSATVIKEETRPSSPPLHLAMGLGINMPGFGNANNTADYMNTDLYEISSVEEYYRKMVEENPCNPLFLRNYAQFLHQSMGNLRGAEEYYSRAILLDPSDGQILSLYADIVWQLHRDKDRASAYFERAVQATPADSNVLGAYAKFLWETEDEDDVMEESYMQVAEGSTAANA</sequence>
<dbReference type="InterPro" id="IPR011990">
    <property type="entry name" value="TPR-like_helical_dom_sf"/>
</dbReference>
<reference evidence="2" key="1">
    <citation type="submission" date="2019-10" db="EMBL/GenBank/DDBJ databases">
        <authorList>
            <person name="Zhang R."/>
            <person name="Pan Y."/>
            <person name="Wang J."/>
            <person name="Ma R."/>
            <person name="Yu S."/>
        </authorList>
    </citation>
    <scope>NUCLEOTIDE SEQUENCE</scope>
    <source>
        <strain evidence="2">LA-IB0</strain>
        <tissue evidence="2">Leaf</tissue>
    </source>
</reference>
<dbReference type="PANTHER" id="PTHR26312">
    <property type="entry name" value="TETRATRICOPEPTIDE REPEAT PROTEIN 5"/>
    <property type="match status" value="1"/>
</dbReference>
<dbReference type="AlphaFoldDB" id="A0AAV6WI76"/>
<name>A0AAV6WI76_9LAMI</name>
<feature type="compositionally biased region" description="Polar residues" evidence="1">
    <location>
        <begin position="1"/>
        <end position="15"/>
    </location>
</feature>
<evidence type="ECO:0000256" key="1">
    <source>
        <dbReference type="SAM" id="MobiDB-lite"/>
    </source>
</evidence>
<evidence type="ECO:0000313" key="2">
    <source>
        <dbReference type="EMBL" id="KAG8369789.1"/>
    </source>
</evidence>
<gene>
    <name evidence="2" type="ORF">BUALT_Bualt14G0050200</name>
</gene>
<dbReference type="PANTHER" id="PTHR26312:SF221">
    <property type="entry name" value="OS04G0510600 PROTEIN"/>
    <property type="match status" value="1"/>
</dbReference>
<proteinExistence type="predicted"/>
<evidence type="ECO:0000313" key="3">
    <source>
        <dbReference type="Proteomes" id="UP000826271"/>
    </source>
</evidence>
<dbReference type="EMBL" id="WHWC01000014">
    <property type="protein sequence ID" value="KAG8369789.1"/>
    <property type="molecule type" value="Genomic_DNA"/>
</dbReference>
<dbReference type="Gene3D" id="1.25.40.10">
    <property type="entry name" value="Tetratricopeptide repeat domain"/>
    <property type="match status" value="2"/>
</dbReference>
<organism evidence="2 3">
    <name type="scientific">Buddleja alternifolia</name>
    <dbReference type="NCBI Taxonomy" id="168488"/>
    <lineage>
        <taxon>Eukaryota</taxon>
        <taxon>Viridiplantae</taxon>
        <taxon>Streptophyta</taxon>
        <taxon>Embryophyta</taxon>
        <taxon>Tracheophyta</taxon>
        <taxon>Spermatophyta</taxon>
        <taxon>Magnoliopsida</taxon>
        <taxon>eudicotyledons</taxon>
        <taxon>Gunneridae</taxon>
        <taxon>Pentapetalae</taxon>
        <taxon>asterids</taxon>
        <taxon>lamiids</taxon>
        <taxon>Lamiales</taxon>
        <taxon>Scrophulariaceae</taxon>
        <taxon>Buddlejeae</taxon>
        <taxon>Buddleja</taxon>
    </lineage>
</organism>
<comment type="caution">
    <text evidence="2">The sequence shown here is derived from an EMBL/GenBank/DDBJ whole genome shotgun (WGS) entry which is preliminary data.</text>
</comment>
<keyword evidence="3" id="KW-1185">Reference proteome</keyword>
<dbReference type="Proteomes" id="UP000826271">
    <property type="component" value="Unassembled WGS sequence"/>
</dbReference>
<dbReference type="SUPFAM" id="SSF48452">
    <property type="entry name" value="TPR-like"/>
    <property type="match status" value="1"/>
</dbReference>
<protein>
    <submittedName>
        <fullName evidence="2">Uncharacterized protein</fullName>
    </submittedName>
</protein>
<feature type="region of interest" description="Disordered" evidence="1">
    <location>
        <begin position="1"/>
        <end position="28"/>
    </location>
</feature>
<accession>A0AAV6WI76</accession>